<sequence>MSGYSKHLGEVEDATKGICNSLWNRKVGRSVFAGESTMEVSQRRISLLEAKQRKETFIDGVKSPFAL</sequence>
<dbReference type="Proteomes" id="UP000095287">
    <property type="component" value="Unplaced"/>
</dbReference>
<protein>
    <submittedName>
        <fullName evidence="2">Transposase</fullName>
    </submittedName>
</protein>
<evidence type="ECO:0000313" key="2">
    <source>
        <dbReference type="WBParaSite" id="L893_g32348.t1"/>
    </source>
</evidence>
<accession>A0A1I8A2W9</accession>
<reference evidence="2" key="1">
    <citation type="submission" date="2016-11" db="UniProtKB">
        <authorList>
            <consortium name="WormBaseParasite"/>
        </authorList>
    </citation>
    <scope>IDENTIFICATION</scope>
</reference>
<evidence type="ECO:0000313" key="1">
    <source>
        <dbReference type="Proteomes" id="UP000095287"/>
    </source>
</evidence>
<name>A0A1I8A2W9_9BILA</name>
<dbReference type="WBParaSite" id="L893_g32348.t1">
    <property type="protein sequence ID" value="L893_g32348.t1"/>
    <property type="gene ID" value="L893_g32348"/>
</dbReference>
<proteinExistence type="predicted"/>
<organism evidence="1 2">
    <name type="scientific">Steinernema glaseri</name>
    <dbReference type="NCBI Taxonomy" id="37863"/>
    <lineage>
        <taxon>Eukaryota</taxon>
        <taxon>Metazoa</taxon>
        <taxon>Ecdysozoa</taxon>
        <taxon>Nematoda</taxon>
        <taxon>Chromadorea</taxon>
        <taxon>Rhabditida</taxon>
        <taxon>Tylenchina</taxon>
        <taxon>Panagrolaimomorpha</taxon>
        <taxon>Strongyloidoidea</taxon>
        <taxon>Steinernematidae</taxon>
        <taxon>Steinernema</taxon>
    </lineage>
</organism>
<dbReference type="AlphaFoldDB" id="A0A1I8A2W9"/>
<keyword evidence="1" id="KW-1185">Reference proteome</keyword>